<dbReference type="OrthoDB" id="2295422at2"/>
<accession>A0A1B2J1F2</accession>
<organism evidence="1 2">
    <name type="scientific">Secundilactobacillus paracollinoides</name>
    <dbReference type="NCBI Taxonomy" id="240427"/>
    <lineage>
        <taxon>Bacteria</taxon>
        <taxon>Bacillati</taxon>
        <taxon>Bacillota</taxon>
        <taxon>Bacilli</taxon>
        <taxon>Lactobacillales</taxon>
        <taxon>Lactobacillaceae</taxon>
        <taxon>Secundilactobacillus</taxon>
    </lineage>
</organism>
<name>A0A1B2J1F2_9LACO</name>
<dbReference type="RefSeq" id="WP_054707048.1">
    <property type="nucleotide sequence ID" value="NZ_CP014912.1"/>
</dbReference>
<dbReference type="Proteomes" id="UP000093267">
    <property type="component" value="Chromosome"/>
</dbReference>
<dbReference type="KEGG" id="lpd:AYR62_06775"/>
<reference evidence="1 2" key="1">
    <citation type="submission" date="2016-03" db="EMBL/GenBank/DDBJ databases">
        <title>Pediococcus and Lactobacillus from brewery environment - whole genome sequencing and assembly.</title>
        <authorList>
            <person name="Behr J."/>
            <person name="Geissler A.J."/>
            <person name="Vogel R.F."/>
        </authorList>
    </citation>
    <scope>NUCLEOTIDE SEQUENCE [LARGE SCALE GENOMIC DNA]</scope>
    <source>
        <strain evidence="1 2">TMW 1.1995</strain>
    </source>
</reference>
<dbReference type="AlphaFoldDB" id="A0A1B2J1F2"/>
<proteinExistence type="predicted"/>
<dbReference type="EMBL" id="CP014924">
    <property type="protein sequence ID" value="ANZ68080.1"/>
    <property type="molecule type" value="Genomic_DNA"/>
</dbReference>
<protein>
    <submittedName>
        <fullName evidence="1">Uncharacterized protein</fullName>
    </submittedName>
</protein>
<evidence type="ECO:0000313" key="2">
    <source>
        <dbReference type="Proteomes" id="UP000093267"/>
    </source>
</evidence>
<gene>
    <name evidence="1" type="ORF">AYR63_13665</name>
</gene>
<sequence length="100" mass="11337">MTNETSALKKLSTQLNAGYRQLLALDQPSAMPTQQRQYFIDQAITRHYHVQLTLTGDPESTMTGYLKRGPKNTVLVTIPHDTMTSIAHLNQISFISRLDY</sequence>
<dbReference type="STRING" id="240427.AYR62_06775"/>
<evidence type="ECO:0000313" key="1">
    <source>
        <dbReference type="EMBL" id="ANZ68080.1"/>
    </source>
</evidence>
<keyword evidence="2" id="KW-1185">Reference proteome</keyword>